<accession>A0A927MWE1</accession>
<dbReference type="AlphaFoldDB" id="A0A927MWE1"/>
<dbReference type="PROSITE" id="PS51318">
    <property type="entry name" value="TAT"/>
    <property type="match status" value="1"/>
</dbReference>
<reference evidence="2" key="1">
    <citation type="submission" date="2020-10" db="EMBL/GenBank/DDBJ databases">
        <title>Sequencing the genomes of 1000 actinobacteria strains.</title>
        <authorList>
            <person name="Klenk H.-P."/>
        </authorList>
    </citation>
    <scope>NUCLEOTIDE SEQUENCE</scope>
    <source>
        <strain evidence="2">DSM 45354</strain>
    </source>
</reference>
<dbReference type="SUPFAM" id="SSF48208">
    <property type="entry name" value="Six-hairpin glycosidases"/>
    <property type="match status" value="1"/>
</dbReference>
<dbReference type="GO" id="GO:0005975">
    <property type="term" value="P:carbohydrate metabolic process"/>
    <property type="evidence" value="ECO:0007669"/>
    <property type="project" value="InterPro"/>
</dbReference>
<dbReference type="Proteomes" id="UP000638648">
    <property type="component" value="Unassembled WGS sequence"/>
</dbReference>
<dbReference type="EMBL" id="JADBEM010000001">
    <property type="protein sequence ID" value="MBE1607492.1"/>
    <property type="molecule type" value="Genomic_DNA"/>
</dbReference>
<dbReference type="RefSeq" id="WP_337917860.1">
    <property type="nucleotide sequence ID" value="NZ_BAABJL010000197.1"/>
</dbReference>
<keyword evidence="3" id="KW-1185">Reference proteome</keyword>
<dbReference type="PANTHER" id="PTHR47791:SF3">
    <property type="entry name" value="MEIOTICALLY UP-REGULATED GENE 191 PROTEIN"/>
    <property type="match status" value="1"/>
</dbReference>
<dbReference type="InterPro" id="IPR006311">
    <property type="entry name" value="TAT_signal"/>
</dbReference>
<organism evidence="2 3">
    <name type="scientific">Actinopolymorpha pittospori</name>
    <dbReference type="NCBI Taxonomy" id="648752"/>
    <lineage>
        <taxon>Bacteria</taxon>
        <taxon>Bacillati</taxon>
        <taxon>Actinomycetota</taxon>
        <taxon>Actinomycetes</taxon>
        <taxon>Propionibacteriales</taxon>
        <taxon>Actinopolymorphaceae</taxon>
        <taxon>Actinopolymorpha</taxon>
    </lineage>
</organism>
<dbReference type="InterPro" id="IPR005198">
    <property type="entry name" value="Glyco_hydro_76"/>
</dbReference>
<sequence length="536" mass="58240">MTRHRSSRRLPVRALLTATGTLVMGLGLMAGTAAAGTWSGTSGVAPPTTHQVAQPETRSAVRPEPARARTAKVAAAVDAVVCGRLCDGAPVSEAREDRLADGATIFGRSIELHLSDRDAMGWASINNGDPTDEVWLDRSFDGGATVPDTKLGDATIPAGQRGTTTTMYNLDDPAQNLHGVLRACGKAGNRDDVVCTEWIQVEKPMTQGTPSKRAVAALVKLYDADTGLWKTTGWWNSANALTAMIDYQLATGDSSYEWIIANTYEMNLHAQGGNFTNDYIDDTGWWALAWIRAYDLTGEQRYLDTTRFDADYMWSTHDAVCGGGVVWNVNQRYKNAVTNELFIKVAASLHRRIPGDTVYLDQALNIWQWFRASGMINDDNLVNDGLDAATCANNGQTTWSYNQGIVLGALTELYAATNDRGYLAQAQVLADASTRSSFLNPGGVLTEPCEQNGCGGDGPTFKGVYVRNLGELNASLRNRPYQAYLTRQASTSYREDRNRFDQYGVHWAGPIASISAATQQSATEAQIAPLWGRGER</sequence>
<dbReference type="PANTHER" id="PTHR47791">
    <property type="entry name" value="MEIOTICALLY UP-REGULATED GENE 191 PROTEIN"/>
    <property type="match status" value="1"/>
</dbReference>
<gene>
    <name evidence="2" type="ORF">HEB94_004340</name>
</gene>
<evidence type="ECO:0000313" key="2">
    <source>
        <dbReference type="EMBL" id="MBE1607492.1"/>
    </source>
</evidence>
<dbReference type="InterPro" id="IPR008928">
    <property type="entry name" value="6-hairpin_glycosidase_sf"/>
</dbReference>
<proteinExistence type="predicted"/>
<evidence type="ECO:0000256" key="1">
    <source>
        <dbReference type="SAM" id="MobiDB-lite"/>
    </source>
</evidence>
<protein>
    <submittedName>
        <fullName evidence="2">Alpha-1,6-mannanase (GH76 family)</fullName>
    </submittedName>
</protein>
<dbReference type="Pfam" id="PF03663">
    <property type="entry name" value="Glyco_hydro_76"/>
    <property type="match status" value="1"/>
</dbReference>
<comment type="caution">
    <text evidence="2">The sequence shown here is derived from an EMBL/GenBank/DDBJ whole genome shotgun (WGS) entry which is preliminary data.</text>
</comment>
<dbReference type="InterPro" id="IPR053169">
    <property type="entry name" value="MUG_Protein"/>
</dbReference>
<dbReference type="Gene3D" id="1.50.10.20">
    <property type="match status" value="1"/>
</dbReference>
<feature type="region of interest" description="Disordered" evidence="1">
    <location>
        <begin position="39"/>
        <end position="65"/>
    </location>
</feature>
<feature type="compositionally biased region" description="Polar residues" evidence="1">
    <location>
        <begin position="48"/>
        <end position="57"/>
    </location>
</feature>
<name>A0A927MWE1_9ACTN</name>
<evidence type="ECO:0000313" key="3">
    <source>
        <dbReference type="Proteomes" id="UP000638648"/>
    </source>
</evidence>